<evidence type="ECO:0000256" key="1">
    <source>
        <dbReference type="SAM" id="MobiDB-lite"/>
    </source>
</evidence>
<protein>
    <submittedName>
        <fullName evidence="3">Right-handed parallel beta-helix repeat-containing protein</fullName>
    </submittedName>
</protein>
<dbReference type="NCBIfam" id="TIGR03804">
    <property type="entry name" value="para_beta_helix"/>
    <property type="match status" value="1"/>
</dbReference>
<dbReference type="Pfam" id="PF13229">
    <property type="entry name" value="Beta_helix"/>
    <property type="match status" value="2"/>
</dbReference>
<keyword evidence="4" id="KW-1185">Reference proteome</keyword>
<dbReference type="PANTHER" id="PTHR36453:SF1">
    <property type="entry name" value="RIGHT HANDED BETA HELIX DOMAIN-CONTAINING PROTEIN"/>
    <property type="match status" value="1"/>
</dbReference>
<dbReference type="Gene3D" id="2.60.120.260">
    <property type="entry name" value="Galactose-binding domain-like"/>
    <property type="match status" value="1"/>
</dbReference>
<dbReference type="InterPro" id="IPR008979">
    <property type="entry name" value="Galactose-bd-like_sf"/>
</dbReference>
<name>A0A939GLL5_9BACT</name>
<dbReference type="InterPro" id="IPR039448">
    <property type="entry name" value="Beta_helix"/>
</dbReference>
<dbReference type="RefSeq" id="WP_207366203.1">
    <property type="nucleotide sequence ID" value="NZ_JAFMYV010000010.1"/>
</dbReference>
<proteinExistence type="predicted"/>
<dbReference type="InterPro" id="IPR006626">
    <property type="entry name" value="PbH1"/>
</dbReference>
<comment type="caution">
    <text evidence="3">The sequence shown here is derived from an EMBL/GenBank/DDBJ whole genome shotgun (WGS) entry which is preliminary data.</text>
</comment>
<sequence length="1091" mass="118665">MAQVTYYVSTTGNDNNTGRSASQAYQSLSKVSSLTLQAGDSVLFKRGDTFRGTLQISQSGAAGRPIVFAAYDRGNKPVLSGSIPVTGWTRSSFNANIWQVNCSACGDRLTGVYRSEVALPLGRYPNPTAPNKGYLTINSHDQKYRIVSLETLPLGFAGGEVAMRPTQWIIDRAVISAQYKDTLNLINNSTYFPADGWGFFIQNHPKTLDQQGEWCYTGSSKTISLFDSLANPNSQTITAAVSQKGIDASNASNVVLRNLQVAESLATAVAVSNSSSFSFVSVDLVNSGEDGITITGSGRDLLIDGCKLLNTNNNGILIESNYRDVILRNNTIRKVGALPGRGKSGDGQYNGIQSKAEFVLMENNTIDSVGYNGITFWNNTTIRQNVISNFCMTKSDGGALYVWNGGKQPMTNVKLTSNIIYNGLGAPEGSFQKEYSGANGIFLDNCVEQVDISDNTIFKTHQWGIYLHATSNVQVRGNTSFNNGMSQFTMYHDAGICVMRGHTVQNNIFVGREAVQIAAQIESNADDLQQYGFFDYNYYASPFININNIQAVINSYGYSRIPLETWQARFGHDVHSRTEPMHYPEYLPSGGDGYTIFSSFFNASVDNWYTYSPYGNGRVSWNPSGQLDGGSLKIHFPTPSGKADSYQIATVELGTLTKAESYGLSFDAIAPAGPKSVEVYLRQKFSPYQDLSQRYTVSISTTRSAYKLNFVANNSEQQAIIVIQMPEDPNPIYVDNVRLNQGNYKRLPPDEYVRIVYNPTLRDSVVSLTGTYRDVKNQYYKGSLRLSPFKSVVLIKDTLPPADLRLMMKTNRRYVPLNGDVLVTVKAENQTPTAPLIYTQWTCKLPPNLQLIEAPPGVTIDPGGFSAFIEHMGIDSSFTIRLRPTASGQYNVAAQIKLGLNTDPDSRPDSGTGDGEDDTAMISFRVGDPASTAVFNSPNVNQLPLPAVQLNQPTADPNKTDLQLQLSLSRRIVATNDTLTGYVTLANAGGVAASAVGIQLQLPAGVSFLSGLGWSSNGALLTASPVAVPVGGRVTLTVKLKTGTTTNQPVYLLRGQVLSSDKADADSRPGNGFTNGEDDEAQADLRLRQSQ</sequence>
<evidence type="ECO:0000259" key="2">
    <source>
        <dbReference type="Pfam" id="PF13229"/>
    </source>
</evidence>
<reference evidence="3" key="1">
    <citation type="submission" date="2021-03" db="EMBL/GenBank/DDBJ databases">
        <title>Fibrella sp. HMF5335 genome sequencing and assembly.</title>
        <authorList>
            <person name="Kang H."/>
            <person name="Kim H."/>
            <person name="Bae S."/>
            <person name="Joh K."/>
        </authorList>
    </citation>
    <scope>NUCLEOTIDE SEQUENCE</scope>
    <source>
        <strain evidence="3">HMF5335</strain>
    </source>
</reference>
<evidence type="ECO:0000313" key="4">
    <source>
        <dbReference type="Proteomes" id="UP000664034"/>
    </source>
</evidence>
<dbReference type="Gene3D" id="2.160.20.10">
    <property type="entry name" value="Single-stranded right-handed beta-helix, Pectin lyase-like"/>
    <property type="match status" value="3"/>
</dbReference>
<dbReference type="EMBL" id="JAFMYV010000010">
    <property type="protein sequence ID" value="MBO0938672.1"/>
    <property type="molecule type" value="Genomic_DNA"/>
</dbReference>
<organism evidence="3 4">
    <name type="scientific">Fibrella rubiginis</name>
    <dbReference type="NCBI Taxonomy" id="2817060"/>
    <lineage>
        <taxon>Bacteria</taxon>
        <taxon>Pseudomonadati</taxon>
        <taxon>Bacteroidota</taxon>
        <taxon>Cytophagia</taxon>
        <taxon>Cytophagales</taxon>
        <taxon>Spirosomataceae</taxon>
        <taxon>Fibrella</taxon>
    </lineage>
</organism>
<dbReference type="SUPFAM" id="SSF49785">
    <property type="entry name" value="Galactose-binding domain-like"/>
    <property type="match status" value="1"/>
</dbReference>
<dbReference type="InterPro" id="IPR012334">
    <property type="entry name" value="Pectin_lyas_fold"/>
</dbReference>
<dbReference type="SUPFAM" id="SSF51126">
    <property type="entry name" value="Pectin lyase-like"/>
    <property type="match status" value="2"/>
</dbReference>
<dbReference type="PANTHER" id="PTHR36453">
    <property type="entry name" value="SECRETED PROTEIN-RELATED"/>
    <property type="match status" value="1"/>
</dbReference>
<feature type="domain" description="Right handed beta helix" evidence="2">
    <location>
        <begin position="241"/>
        <end position="334"/>
    </location>
</feature>
<dbReference type="InterPro" id="IPR011050">
    <property type="entry name" value="Pectin_lyase_fold/virulence"/>
</dbReference>
<gene>
    <name evidence="3" type="ORF">J2I47_19125</name>
</gene>
<dbReference type="InterPro" id="IPR022441">
    <property type="entry name" value="Para_beta_helix_rpt-2"/>
</dbReference>
<accession>A0A939GLL5</accession>
<dbReference type="Proteomes" id="UP000664034">
    <property type="component" value="Unassembled WGS sequence"/>
</dbReference>
<feature type="domain" description="Right handed beta helix" evidence="2">
    <location>
        <begin position="351"/>
        <end position="516"/>
    </location>
</feature>
<dbReference type="SMART" id="SM00710">
    <property type="entry name" value="PbH1"/>
    <property type="match status" value="8"/>
</dbReference>
<feature type="region of interest" description="Disordered" evidence="1">
    <location>
        <begin position="1060"/>
        <end position="1091"/>
    </location>
</feature>
<feature type="region of interest" description="Disordered" evidence="1">
    <location>
        <begin position="899"/>
        <end position="920"/>
    </location>
</feature>
<dbReference type="AlphaFoldDB" id="A0A939GLL5"/>
<evidence type="ECO:0000313" key="3">
    <source>
        <dbReference type="EMBL" id="MBO0938672.1"/>
    </source>
</evidence>